<dbReference type="PANTHER" id="PTHR21198">
    <property type="entry name" value="GLUTAMATE RACEMASE"/>
    <property type="match status" value="1"/>
</dbReference>
<comment type="similarity">
    <text evidence="1">Belongs to the aspartate/glutamate racemases family.</text>
</comment>
<dbReference type="GO" id="GO:0047661">
    <property type="term" value="F:amino-acid racemase activity"/>
    <property type="evidence" value="ECO:0007669"/>
    <property type="project" value="InterPro"/>
</dbReference>
<dbReference type="InterPro" id="IPR018187">
    <property type="entry name" value="Asp/Glu_racemase_AS_1"/>
</dbReference>
<dbReference type="InterPro" id="IPR004380">
    <property type="entry name" value="Asp_race"/>
</dbReference>
<dbReference type="AlphaFoldDB" id="A0A1C2TS44"/>
<keyword evidence="2" id="KW-0413">Isomerase</keyword>
<dbReference type="SUPFAM" id="SSF53681">
    <property type="entry name" value="Aspartate/glutamate racemase"/>
    <property type="match status" value="2"/>
</dbReference>
<reference evidence="3 4" key="1">
    <citation type="submission" date="2018-10" db="EMBL/GenBank/DDBJ databases">
        <title>GWAS and RNA-Seq identify cryptic mechanisms of antimicrobial resistance in Acinetobacter baumannii.</title>
        <authorList>
            <person name="Sahl J.W."/>
        </authorList>
    </citation>
    <scope>NUCLEOTIDE SEQUENCE [LARGE SCALE GENOMIC DNA]</scope>
    <source>
        <strain evidence="3 4">TG41884</strain>
    </source>
</reference>
<dbReference type="Proteomes" id="UP000271320">
    <property type="component" value="Unassembled WGS sequence"/>
</dbReference>
<dbReference type="Pfam" id="PF01177">
    <property type="entry name" value="Asp_Glu_race"/>
    <property type="match status" value="1"/>
</dbReference>
<dbReference type="EMBL" id="RFEW01000009">
    <property type="protein sequence ID" value="RSO58465.1"/>
    <property type="molecule type" value="Genomic_DNA"/>
</dbReference>
<evidence type="ECO:0000256" key="2">
    <source>
        <dbReference type="ARBA" id="ARBA00023235"/>
    </source>
</evidence>
<dbReference type="RefSeq" id="WP_017385478.1">
    <property type="nucleotide sequence ID" value="NZ_BBTQ01000010.1"/>
</dbReference>
<dbReference type="NCBIfam" id="TIGR00035">
    <property type="entry name" value="asp_race"/>
    <property type="match status" value="1"/>
</dbReference>
<gene>
    <name evidence="3" type="ORF">EA752_12410</name>
</gene>
<dbReference type="Gene3D" id="3.40.50.1860">
    <property type="match status" value="2"/>
</dbReference>
<proteinExistence type="inferred from homology"/>
<sequence>MKTIGLLGGMSWESTALYYQQINKMVHCKLGKLHSAKVIINSVDFEEIAALQAKGLWQEAGAYLAEQAQNLEKAGADCILVCTNTMHKVAEQIEDSITIPFLHIADATAKEILSQNIGKVALLGTAFTMEQDFYKARLQHYGIDVVIPNEADRKTVHRIIYEELCLGVINPDSQQKYIAIVERLITEGAQGVILGCTEICMLIGELKFSVPLFDTTAIHAKEAVSFSLNENKNSHSTNLNISAAIAGNTV</sequence>
<dbReference type="PROSITE" id="PS00923">
    <property type="entry name" value="ASP_GLU_RACEMASE_1"/>
    <property type="match status" value="1"/>
</dbReference>
<evidence type="ECO:0000313" key="3">
    <source>
        <dbReference type="EMBL" id="RSO58465.1"/>
    </source>
</evidence>
<evidence type="ECO:0000313" key="4">
    <source>
        <dbReference type="Proteomes" id="UP000271320"/>
    </source>
</evidence>
<evidence type="ECO:0000256" key="1">
    <source>
        <dbReference type="ARBA" id="ARBA00007847"/>
    </source>
</evidence>
<dbReference type="InterPro" id="IPR015942">
    <property type="entry name" value="Asp/Glu/hydantoin_racemase"/>
</dbReference>
<accession>A0A1C2TS44</accession>
<comment type="caution">
    <text evidence="3">The sequence shown here is derived from an EMBL/GenBank/DDBJ whole genome shotgun (WGS) entry which is preliminary data.</text>
</comment>
<dbReference type="PANTHER" id="PTHR21198:SF7">
    <property type="entry name" value="ASPARTATE-GLUTAMATE RACEMASE FAMILY"/>
    <property type="match status" value="1"/>
</dbReference>
<organism evidence="3 4">
    <name type="scientific">Acinetobacter pittii</name>
    <name type="common">Acinetobacter genomosp. 3</name>
    <dbReference type="NCBI Taxonomy" id="48296"/>
    <lineage>
        <taxon>Bacteria</taxon>
        <taxon>Pseudomonadati</taxon>
        <taxon>Pseudomonadota</taxon>
        <taxon>Gammaproteobacteria</taxon>
        <taxon>Moraxellales</taxon>
        <taxon>Moraxellaceae</taxon>
        <taxon>Acinetobacter</taxon>
        <taxon>Acinetobacter calcoaceticus/baumannii complex</taxon>
    </lineage>
</organism>
<protein>
    <submittedName>
        <fullName evidence="3">Aspartate/glutamate racemase family protein</fullName>
    </submittedName>
</protein>
<name>A0A1C2TS44_ACIPI</name>
<dbReference type="InterPro" id="IPR001920">
    <property type="entry name" value="Asp/Glu_race"/>
</dbReference>